<dbReference type="InterPro" id="IPR050834">
    <property type="entry name" value="Glycosyltransf_2"/>
</dbReference>
<dbReference type="InterPro" id="IPR029044">
    <property type="entry name" value="Nucleotide-diphossugar_trans"/>
</dbReference>
<dbReference type="Pfam" id="PF00535">
    <property type="entry name" value="Glycos_transf_2"/>
    <property type="match status" value="1"/>
</dbReference>
<dbReference type="SUPFAM" id="SSF53448">
    <property type="entry name" value="Nucleotide-diphospho-sugar transferases"/>
    <property type="match status" value="1"/>
</dbReference>
<dbReference type="PANTHER" id="PTHR43685">
    <property type="entry name" value="GLYCOSYLTRANSFERASE"/>
    <property type="match status" value="1"/>
</dbReference>
<dbReference type="OrthoDB" id="7265025at2"/>
<reference evidence="3" key="1">
    <citation type="submission" date="2018-06" db="EMBL/GenBank/DDBJ databases">
        <authorList>
            <person name="Helene L.C."/>
            <person name="Dall'Agnol R."/>
            <person name="Delamuta J.R."/>
            <person name="Hungria M."/>
        </authorList>
    </citation>
    <scope>NUCLEOTIDE SEQUENCE [LARGE SCALE GENOMIC DNA]</scope>
    <source>
        <strain evidence="3">AC99b</strain>
    </source>
</reference>
<sequence length="250" mass="28733">MRLSVIMPVYNREAYVGAALRSLLRQRDAADLDIIVIDDGSTDGSTDAVRAMMDEAPCIRLFRQENAGVTRARNSGLRQLRPETELVSFLDSDDISPAGRFEADVDLFRKNPSLELTYSRMMLVDRIDEETLEPTSDSNSITVRGIHLSAAIFSRRLVDRIGGFDEDFIQAEDTDFLLRSFEVGPRYLLPDTLALYYRRHPGNMTRQEDVQSREFLRAVYKSMKRRRADPSLRPIEGIFELKKLADWRFM</sequence>
<protein>
    <submittedName>
        <fullName evidence="2">Glycosyltransferase family 2 protein</fullName>
    </submittedName>
</protein>
<dbReference type="Gene3D" id="3.90.550.10">
    <property type="entry name" value="Spore Coat Polysaccharide Biosynthesis Protein SpsA, Chain A"/>
    <property type="match status" value="1"/>
</dbReference>
<feature type="domain" description="Glycosyltransferase 2-like" evidence="1">
    <location>
        <begin position="4"/>
        <end position="112"/>
    </location>
</feature>
<dbReference type="EMBL" id="QMBP01000003">
    <property type="protein sequence ID" value="RAZ91401.1"/>
    <property type="molecule type" value="Genomic_DNA"/>
</dbReference>
<proteinExistence type="predicted"/>
<dbReference type="AlphaFoldDB" id="A0A330HRV0"/>
<dbReference type="Proteomes" id="UP000251558">
    <property type="component" value="Unassembled WGS sequence"/>
</dbReference>
<gene>
    <name evidence="2" type="ORF">DPM33_08930</name>
</gene>
<dbReference type="CDD" id="cd00761">
    <property type="entry name" value="Glyco_tranf_GTA_type"/>
    <property type="match status" value="1"/>
</dbReference>
<comment type="caution">
    <text evidence="2">The sequence shown here is derived from an EMBL/GenBank/DDBJ whole genome shotgun (WGS) entry which is preliminary data.</text>
</comment>
<dbReference type="PANTHER" id="PTHR43685:SF2">
    <property type="entry name" value="GLYCOSYLTRANSFERASE 2-LIKE DOMAIN-CONTAINING PROTEIN"/>
    <property type="match status" value="1"/>
</dbReference>
<name>A0A330HRV0_9HYPH</name>
<dbReference type="InterPro" id="IPR001173">
    <property type="entry name" value="Glyco_trans_2-like"/>
</dbReference>
<keyword evidence="3" id="KW-1185">Reference proteome</keyword>
<dbReference type="RefSeq" id="WP_112097035.1">
    <property type="nucleotide sequence ID" value="NZ_QMBP01000003.1"/>
</dbReference>
<evidence type="ECO:0000313" key="3">
    <source>
        <dbReference type="Proteomes" id="UP000251558"/>
    </source>
</evidence>
<accession>A0A330HRV0</accession>
<evidence type="ECO:0000259" key="1">
    <source>
        <dbReference type="Pfam" id="PF00535"/>
    </source>
</evidence>
<dbReference type="GO" id="GO:0016740">
    <property type="term" value="F:transferase activity"/>
    <property type="evidence" value="ECO:0007669"/>
    <property type="project" value="UniProtKB-KW"/>
</dbReference>
<keyword evidence="2" id="KW-0808">Transferase</keyword>
<evidence type="ECO:0000313" key="2">
    <source>
        <dbReference type="EMBL" id="RAZ91401.1"/>
    </source>
</evidence>
<reference evidence="2 3" key="2">
    <citation type="submission" date="2018-07" db="EMBL/GenBank/DDBJ databases">
        <title>Diversity of Mesorhizobium strains in Brazil.</title>
        <authorList>
            <person name="Helene L.C.F."/>
            <person name="Dall'Agnol R."/>
            <person name="Delamuta J.R.M."/>
            <person name="Hungria M."/>
        </authorList>
    </citation>
    <scope>NUCLEOTIDE SEQUENCE [LARGE SCALE GENOMIC DNA]</scope>
    <source>
        <strain evidence="2 3">AC99b</strain>
    </source>
</reference>
<organism evidence="2 3">
    <name type="scientific">Mesorhizobium hawassense</name>
    <dbReference type="NCBI Taxonomy" id="1209954"/>
    <lineage>
        <taxon>Bacteria</taxon>
        <taxon>Pseudomonadati</taxon>
        <taxon>Pseudomonadota</taxon>
        <taxon>Alphaproteobacteria</taxon>
        <taxon>Hyphomicrobiales</taxon>
        <taxon>Phyllobacteriaceae</taxon>
        <taxon>Mesorhizobium</taxon>
    </lineage>
</organism>